<dbReference type="SMART" id="SM00320">
    <property type="entry name" value="WD40"/>
    <property type="match status" value="13"/>
</dbReference>
<feature type="repeat" description="WD" evidence="3">
    <location>
        <begin position="1165"/>
        <end position="1196"/>
    </location>
</feature>
<evidence type="ECO:0000256" key="1">
    <source>
        <dbReference type="ARBA" id="ARBA00022574"/>
    </source>
</evidence>
<dbReference type="Pfam" id="PF00400">
    <property type="entry name" value="WD40"/>
    <property type="match status" value="8"/>
</dbReference>
<feature type="domain" description="HTH cro/C1-type" evidence="5">
    <location>
        <begin position="53"/>
        <end position="109"/>
    </location>
</feature>
<dbReference type="SUPFAM" id="SSF50978">
    <property type="entry name" value="WD40 repeat-like"/>
    <property type="match status" value="2"/>
</dbReference>
<evidence type="ECO:0000313" key="6">
    <source>
        <dbReference type="EMBL" id="RKR92402.1"/>
    </source>
</evidence>
<feature type="compositionally biased region" description="Basic and acidic residues" evidence="4">
    <location>
        <begin position="207"/>
        <end position="227"/>
    </location>
</feature>
<dbReference type="InterPro" id="IPR001680">
    <property type="entry name" value="WD40_rpt"/>
</dbReference>
<dbReference type="InterPro" id="IPR015943">
    <property type="entry name" value="WD40/YVTN_repeat-like_dom_sf"/>
</dbReference>
<sequence>MSSRRLVVRLRAGELDNQLRTSGLDGCWGCVRVPRPEGELGPGDPEVMEFAAGLRLLREKAGRPGYRELARRAHFSATTLSEAAGGRRLPTLAVTLAYVAACGGSEPEWEERWRRAARETSPVNGPGAAGDVVEAPYQGLAAYGPERAGWFFGREDLVDDLLRRLARRRLLAVFGASGSGKSSLLRAGLVPAVLAGQVPAPDQGSGTDREARGEAEASRDVVADRRETGSRTPAVLVMTPGPDPLGELAVRLARLSGVPAGALRADLVADPAHLDLAVRQALGGDADGPELLLVVDQFEEIFTLCRDDASRAGFVAALLAAVRAPLSRLRVVLGVRADFYGRCAESPELPAALSGAQVLVGPMTPPQVRDAVVRPAERAGAMVEGALVSTIVAQVAGRAGALPMASHALLEAWWRRRGSAVTLAGYEAAGGMDGAVAQTAERIWQEFDDGQRRAARHVLLRMVEVGTGNEPVTSRRLEHGELDDTGPVTASVVERLAGARLVTVDDHSVRLAHEALLGAWPRLRDWLDEDREGVRVHRQLTQAAMVWQSLDRDPGALLRGLALSRTRAWARTRPSSLSGTEEEFLAASQRADERRLAGRRRRGRIMLGALAGVAVVVTVLASLAIVQAGRAADERDHALHGQLIASARAQMARDPQLAFLLAGQAYGLRPDTLAEAVLRQATLNWRGLTSRQVFGPRNKAAALTRDGRHGVAGTADGMVRVWHATEPPGEALVLPETGRDLYAVAISDDGRLVASAHNEPVVRIWDGAVPTRGPILLSGHTGPVRDIRFSPDGKTLASGDADGTVRLWDLTGPPVARVLPSGGRGAVYTLGWSADGRRLAVGTEEAPARIWDVRSPGRAPVELGDSVDTDELLFSPDGSRVAAGDDGTLWIWSSGGGPPTVLGRLRGVIPTAFSPDGQRLITTNGYGVLGFWDTAAPGDPLTLRGHAGAVRAATVGPDGHLVSVGEDGTVRTWDINGPWHPDIAHPHDGLAHVARFSPDGRHIASGGIADGTVRVTAATPSPDQTGDGPAATAVTDGPGEPVVLAGHAGMVLDLAFAPDGVRLASLDAGGTVRIWAWRTGTLTATFDAARSSRIAFGPDNERLLTSGPGGVRVWDGIEQGAPVGVPLPAAGAIAAFGPDGRRMVTGADDGTVSIRQLSEEGGVDLGRHDAAVTSVAFAPDGDSVASLSLDSTIRIWPATGGSATLLAAAGQGAATTRLTYTPDGRHLALLGGQELSGIQLWAVGAATEPVTLHPLGTGPLGFAFSPDGERVVTVHSDGSVRTWNCDVCGPMERVLAAADTRDVRPLRADERRAFLLDR</sequence>
<feature type="region of interest" description="Disordered" evidence="4">
    <location>
        <begin position="197"/>
        <end position="227"/>
    </location>
</feature>
<dbReference type="PROSITE" id="PS50082">
    <property type="entry name" value="WD_REPEATS_2"/>
    <property type="match status" value="6"/>
</dbReference>
<dbReference type="SMART" id="SM00530">
    <property type="entry name" value="HTH_XRE"/>
    <property type="match status" value="1"/>
</dbReference>
<organism evidence="6 7">
    <name type="scientific">Micromonospora pisi</name>
    <dbReference type="NCBI Taxonomy" id="589240"/>
    <lineage>
        <taxon>Bacteria</taxon>
        <taxon>Bacillati</taxon>
        <taxon>Actinomycetota</taxon>
        <taxon>Actinomycetes</taxon>
        <taxon>Micromonosporales</taxon>
        <taxon>Micromonosporaceae</taxon>
        <taxon>Micromonospora</taxon>
    </lineage>
</organism>
<dbReference type="PRINTS" id="PR00320">
    <property type="entry name" value="GPROTEINBRPT"/>
</dbReference>
<feature type="repeat" description="WD" evidence="3">
    <location>
        <begin position="777"/>
        <end position="810"/>
    </location>
</feature>
<name>A0A495JVQ5_9ACTN</name>
<dbReference type="Gene3D" id="3.40.50.300">
    <property type="entry name" value="P-loop containing nucleotide triphosphate hydrolases"/>
    <property type="match status" value="1"/>
</dbReference>
<dbReference type="Gene3D" id="2.130.10.10">
    <property type="entry name" value="YVTN repeat-like/Quinoprotein amine dehydrogenase"/>
    <property type="match status" value="4"/>
</dbReference>
<feature type="repeat" description="WD" evidence="3">
    <location>
        <begin position="1044"/>
        <end position="1085"/>
    </location>
</feature>
<dbReference type="Pfam" id="PF20703">
    <property type="entry name" value="nSTAND1"/>
    <property type="match status" value="1"/>
</dbReference>
<dbReference type="InterPro" id="IPR036322">
    <property type="entry name" value="WD40_repeat_dom_sf"/>
</dbReference>
<dbReference type="InterPro" id="IPR019775">
    <property type="entry name" value="WD40_repeat_CS"/>
</dbReference>
<protein>
    <submittedName>
        <fullName evidence="6">WD-40 repeat-containing protein</fullName>
    </submittedName>
</protein>
<dbReference type="EMBL" id="RBKT01000001">
    <property type="protein sequence ID" value="RKR92402.1"/>
    <property type="molecule type" value="Genomic_DNA"/>
</dbReference>
<dbReference type="CDD" id="cd00200">
    <property type="entry name" value="WD40"/>
    <property type="match status" value="1"/>
</dbReference>
<dbReference type="InterPro" id="IPR027417">
    <property type="entry name" value="P-loop_NTPase"/>
</dbReference>
<dbReference type="Proteomes" id="UP000277671">
    <property type="component" value="Unassembled WGS sequence"/>
</dbReference>
<evidence type="ECO:0000256" key="3">
    <source>
        <dbReference type="PROSITE-ProRule" id="PRU00221"/>
    </source>
</evidence>
<reference evidence="6 7" key="1">
    <citation type="submission" date="2018-10" db="EMBL/GenBank/DDBJ databases">
        <title>Sequencing the genomes of 1000 actinobacteria strains.</title>
        <authorList>
            <person name="Klenk H.-P."/>
        </authorList>
    </citation>
    <scope>NUCLEOTIDE SEQUENCE [LARGE SCALE GENOMIC DNA]</scope>
    <source>
        <strain evidence="6 7">DSM 45175</strain>
    </source>
</reference>
<evidence type="ECO:0000259" key="5">
    <source>
        <dbReference type="SMART" id="SM00530"/>
    </source>
</evidence>
<evidence type="ECO:0000256" key="2">
    <source>
        <dbReference type="ARBA" id="ARBA00022737"/>
    </source>
</evidence>
<evidence type="ECO:0000313" key="7">
    <source>
        <dbReference type="Proteomes" id="UP000277671"/>
    </source>
</evidence>
<dbReference type="InterPro" id="IPR020472">
    <property type="entry name" value="WD40_PAC1"/>
</dbReference>
<feature type="repeat" description="WD" evidence="3">
    <location>
        <begin position="1262"/>
        <end position="1284"/>
    </location>
</feature>
<dbReference type="PROSITE" id="PS50294">
    <property type="entry name" value="WD_REPEATS_REGION"/>
    <property type="match status" value="4"/>
</dbReference>
<dbReference type="InterPro" id="IPR049052">
    <property type="entry name" value="nSTAND1"/>
</dbReference>
<comment type="caution">
    <text evidence="6">The sequence shown here is derived from an EMBL/GenBank/DDBJ whole genome shotgun (WGS) entry which is preliminary data.</text>
</comment>
<keyword evidence="2" id="KW-0677">Repeat</keyword>
<dbReference type="PANTHER" id="PTHR44129">
    <property type="entry name" value="WD REPEAT-CONTAINING PROTEIN POP1"/>
    <property type="match status" value="1"/>
</dbReference>
<gene>
    <name evidence="6" type="ORF">BDK92_6841</name>
</gene>
<dbReference type="InterPro" id="IPR050349">
    <property type="entry name" value="WD_LIS1/nudF_dynein_reg"/>
</dbReference>
<evidence type="ECO:0000256" key="4">
    <source>
        <dbReference type="SAM" id="MobiDB-lite"/>
    </source>
</evidence>
<keyword evidence="7" id="KW-1185">Reference proteome</keyword>
<feature type="repeat" description="WD" evidence="3">
    <location>
        <begin position="943"/>
        <end position="976"/>
    </location>
</feature>
<proteinExistence type="predicted"/>
<accession>A0A495JVQ5</accession>
<feature type="repeat" description="WD" evidence="3">
    <location>
        <begin position="820"/>
        <end position="855"/>
    </location>
</feature>
<dbReference type="SUPFAM" id="SSF52540">
    <property type="entry name" value="P-loop containing nucleoside triphosphate hydrolases"/>
    <property type="match status" value="1"/>
</dbReference>
<dbReference type="CDD" id="cd00093">
    <property type="entry name" value="HTH_XRE"/>
    <property type="match status" value="1"/>
</dbReference>
<dbReference type="PROSITE" id="PS00678">
    <property type="entry name" value="WD_REPEATS_1"/>
    <property type="match status" value="2"/>
</dbReference>
<dbReference type="InterPro" id="IPR001387">
    <property type="entry name" value="Cro/C1-type_HTH"/>
</dbReference>
<keyword evidence="1 3" id="KW-0853">WD repeat</keyword>